<accession>A0A914PIR2</accession>
<evidence type="ECO:0000256" key="1">
    <source>
        <dbReference type="ARBA" id="ARBA00022473"/>
    </source>
</evidence>
<proteinExistence type="predicted"/>
<organism evidence="3 4">
    <name type="scientific">Panagrolaimus davidi</name>
    <dbReference type="NCBI Taxonomy" id="227884"/>
    <lineage>
        <taxon>Eukaryota</taxon>
        <taxon>Metazoa</taxon>
        <taxon>Ecdysozoa</taxon>
        <taxon>Nematoda</taxon>
        <taxon>Chromadorea</taxon>
        <taxon>Rhabditida</taxon>
        <taxon>Tylenchina</taxon>
        <taxon>Panagrolaimomorpha</taxon>
        <taxon>Panagrolaimoidea</taxon>
        <taxon>Panagrolaimidae</taxon>
        <taxon>Panagrolaimus</taxon>
    </lineage>
</organism>
<dbReference type="Pfam" id="PF01079">
    <property type="entry name" value="Hint"/>
    <property type="match status" value="1"/>
</dbReference>
<evidence type="ECO:0000259" key="2">
    <source>
        <dbReference type="Pfam" id="PF01079"/>
    </source>
</evidence>
<protein>
    <submittedName>
        <fullName evidence="4">Hedgehog protein Hint domain-containing protein</fullName>
    </submittedName>
</protein>
<feature type="domain" description="Hedgehog protein Hint" evidence="2">
    <location>
        <begin position="1"/>
        <end position="57"/>
    </location>
</feature>
<dbReference type="PANTHER" id="PTHR46706">
    <property type="entry name" value="PROTEIN QUA-1-RELATED"/>
    <property type="match status" value="1"/>
</dbReference>
<name>A0A914PIR2_9BILA</name>
<keyword evidence="3" id="KW-1185">Reference proteome</keyword>
<evidence type="ECO:0000313" key="4">
    <source>
        <dbReference type="WBParaSite" id="PDA_v2.g17773.t1"/>
    </source>
</evidence>
<dbReference type="AlphaFoldDB" id="A0A914PIR2"/>
<dbReference type="WBParaSite" id="PDA_v2.g17773.t1">
    <property type="protein sequence ID" value="PDA_v2.g17773.t1"/>
    <property type="gene ID" value="PDA_v2.g17773"/>
</dbReference>
<sequence>MTESGGILVNDIQASCHNVVRSETLSHTFFRGILRFERSVRKFFTYMNESNQKEVHLPFGVEFIFKTLHNFIPKNTFDVYKQEL</sequence>
<dbReference type="Proteomes" id="UP000887578">
    <property type="component" value="Unplaced"/>
</dbReference>
<keyword evidence="1" id="KW-0217">Developmental protein</keyword>
<evidence type="ECO:0000313" key="3">
    <source>
        <dbReference type="Proteomes" id="UP000887578"/>
    </source>
</evidence>
<dbReference type="GO" id="GO:0016540">
    <property type="term" value="P:protein autoprocessing"/>
    <property type="evidence" value="ECO:0007669"/>
    <property type="project" value="InterPro"/>
</dbReference>
<dbReference type="InterPro" id="IPR052140">
    <property type="entry name" value="Dev_Signal_Hedgehog-like"/>
</dbReference>
<reference evidence="4" key="1">
    <citation type="submission" date="2022-11" db="UniProtKB">
        <authorList>
            <consortium name="WormBaseParasite"/>
        </authorList>
    </citation>
    <scope>IDENTIFICATION</scope>
</reference>
<dbReference type="InterPro" id="IPR001767">
    <property type="entry name" value="Hedgehog_Hint"/>
</dbReference>
<dbReference type="PANTHER" id="PTHR46706:SF12">
    <property type="entry name" value="PROTEIN QUA-1-RELATED"/>
    <property type="match status" value="1"/>
</dbReference>